<name>A0A285R596_9SPHN</name>
<evidence type="ECO:0000313" key="5">
    <source>
        <dbReference type="Proteomes" id="UP000219494"/>
    </source>
</evidence>
<keyword evidence="2" id="KW-0378">Hydrolase</keyword>
<evidence type="ECO:0000256" key="2">
    <source>
        <dbReference type="ARBA" id="ARBA00022801"/>
    </source>
</evidence>
<evidence type="ECO:0000256" key="3">
    <source>
        <dbReference type="PROSITE-ProRule" id="PRU00742"/>
    </source>
</evidence>
<dbReference type="GO" id="GO:0008783">
    <property type="term" value="F:agmatinase activity"/>
    <property type="evidence" value="ECO:0007669"/>
    <property type="project" value="TreeGrafter"/>
</dbReference>
<dbReference type="OrthoDB" id="9788689at2"/>
<comment type="similarity">
    <text evidence="3">Belongs to the arginase family.</text>
</comment>
<evidence type="ECO:0000256" key="1">
    <source>
        <dbReference type="ARBA" id="ARBA00022723"/>
    </source>
</evidence>
<organism evidence="4 5">
    <name type="scientific">Sphingomonas guangdongensis</name>
    <dbReference type="NCBI Taxonomy" id="1141890"/>
    <lineage>
        <taxon>Bacteria</taxon>
        <taxon>Pseudomonadati</taxon>
        <taxon>Pseudomonadota</taxon>
        <taxon>Alphaproteobacteria</taxon>
        <taxon>Sphingomonadales</taxon>
        <taxon>Sphingomonadaceae</taxon>
        <taxon>Sphingomonas</taxon>
    </lineage>
</organism>
<dbReference type="EMBL" id="OBMI01000003">
    <property type="protein sequence ID" value="SOB87522.1"/>
    <property type="molecule type" value="Genomic_DNA"/>
</dbReference>
<dbReference type="Pfam" id="PF00491">
    <property type="entry name" value="Arginase"/>
    <property type="match status" value="1"/>
</dbReference>
<evidence type="ECO:0000313" key="4">
    <source>
        <dbReference type="EMBL" id="SOB87522.1"/>
    </source>
</evidence>
<protein>
    <submittedName>
        <fullName evidence="4">Agmatinase</fullName>
    </submittedName>
</protein>
<dbReference type="GO" id="GO:0033389">
    <property type="term" value="P:putrescine biosynthetic process from arginine, via agmatine"/>
    <property type="evidence" value="ECO:0007669"/>
    <property type="project" value="TreeGrafter"/>
</dbReference>
<proteinExistence type="inferred from homology"/>
<accession>A0A285R596</accession>
<keyword evidence="5" id="KW-1185">Reference proteome</keyword>
<reference evidence="4 5" key="1">
    <citation type="submission" date="2017-07" db="EMBL/GenBank/DDBJ databases">
        <authorList>
            <person name="Sun Z.S."/>
            <person name="Albrecht U."/>
            <person name="Echele G."/>
            <person name="Lee C.C."/>
        </authorList>
    </citation>
    <scope>NUCLEOTIDE SEQUENCE [LARGE SCALE GENOMIC DNA]</scope>
    <source>
        <strain evidence="4 5">CGMCC 1.12672</strain>
    </source>
</reference>
<dbReference type="PANTHER" id="PTHR11358:SF26">
    <property type="entry name" value="GUANIDINO ACID HYDROLASE, MITOCHONDRIAL"/>
    <property type="match status" value="1"/>
</dbReference>
<dbReference type="PROSITE" id="PS51409">
    <property type="entry name" value="ARGINASE_2"/>
    <property type="match status" value="1"/>
</dbReference>
<gene>
    <name evidence="4" type="ORF">SAMN06297144_2654</name>
</gene>
<dbReference type="SUPFAM" id="SSF52768">
    <property type="entry name" value="Arginase/deacetylase"/>
    <property type="match status" value="1"/>
</dbReference>
<dbReference type="GO" id="GO:0046872">
    <property type="term" value="F:metal ion binding"/>
    <property type="evidence" value="ECO:0007669"/>
    <property type="project" value="UniProtKB-KW"/>
</dbReference>
<dbReference type="AlphaFoldDB" id="A0A285R596"/>
<dbReference type="InterPro" id="IPR006035">
    <property type="entry name" value="Ureohydrolase"/>
</dbReference>
<dbReference type="Gene3D" id="3.40.800.10">
    <property type="entry name" value="Ureohydrolase domain"/>
    <property type="match status" value="1"/>
</dbReference>
<dbReference type="Proteomes" id="UP000219494">
    <property type="component" value="Unassembled WGS sequence"/>
</dbReference>
<sequence length="298" mass="30982">MSFPTFIRAPAARLDDLRGAHAVVVGASEATPYADQPSHAARAPAAIRDASIGFAAQLAHHDFDLDGTMPTGGIVDVGDVPTKVDTPAENRLAIEQAVALIVTAGAMPVVLGGDDSVPIPALAGFAGERQIEVLQIDAHADWGDRVRGNPLGYGSTMRRASEMAHVTGMVQVGLRGLGSGKAWQIEDARAWGSQLVTAREFRRKGAAATAARLTPGARVVISLDCDGIDPAVFPAVAMPTPGGLSYDDVIDLLHATAERATIAGIIVAEHVPDRDDARRRSAAIAARIACVAMGLALR</sequence>
<dbReference type="PIRSF" id="PIRSF036979">
    <property type="entry name" value="Arginase"/>
    <property type="match status" value="1"/>
</dbReference>
<dbReference type="InterPro" id="IPR023696">
    <property type="entry name" value="Ureohydrolase_dom_sf"/>
</dbReference>
<dbReference type="RefSeq" id="WP_097064513.1">
    <property type="nucleotide sequence ID" value="NZ_OBMI01000003.1"/>
</dbReference>
<dbReference type="PANTHER" id="PTHR11358">
    <property type="entry name" value="ARGINASE/AGMATINASE"/>
    <property type="match status" value="1"/>
</dbReference>
<keyword evidence="1" id="KW-0479">Metal-binding</keyword>